<keyword evidence="1" id="KW-0812">Transmembrane</keyword>
<evidence type="ECO:0000313" key="3">
    <source>
        <dbReference type="Proteomes" id="UP000248349"/>
    </source>
</evidence>
<evidence type="ECO:0000256" key="1">
    <source>
        <dbReference type="SAM" id="Phobius"/>
    </source>
</evidence>
<dbReference type="AlphaFoldDB" id="A0A318ZNK6"/>
<dbReference type="RefSeq" id="XP_025434217.1">
    <property type="nucleotide sequence ID" value="XM_025570853.1"/>
</dbReference>
<sequence>MFHGIYIRGYCVDSIYYLHHLPGLQIVLVFSMDSYILSVPVPVVLAIYISNLRVPYLCPTSTYMIFFLRL</sequence>
<accession>A0A318ZNK6</accession>
<keyword evidence="3" id="KW-1185">Reference proteome</keyword>
<gene>
    <name evidence="2" type="ORF">BP01DRAFT_178529</name>
</gene>
<proteinExistence type="predicted"/>
<dbReference type="EMBL" id="KZ821222">
    <property type="protein sequence ID" value="PYH48235.1"/>
    <property type="molecule type" value="Genomic_DNA"/>
</dbReference>
<keyword evidence="1" id="KW-0472">Membrane</keyword>
<protein>
    <submittedName>
        <fullName evidence="2">Uncharacterized protein</fullName>
    </submittedName>
</protein>
<evidence type="ECO:0000313" key="2">
    <source>
        <dbReference type="EMBL" id="PYH48235.1"/>
    </source>
</evidence>
<feature type="transmembrane region" description="Helical" evidence="1">
    <location>
        <begin position="26"/>
        <end position="49"/>
    </location>
</feature>
<name>A0A318ZNK6_9EURO</name>
<organism evidence="2 3">
    <name type="scientific">Aspergillus saccharolyticus JOP 1030-1</name>
    <dbReference type="NCBI Taxonomy" id="1450539"/>
    <lineage>
        <taxon>Eukaryota</taxon>
        <taxon>Fungi</taxon>
        <taxon>Dikarya</taxon>
        <taxon>Ascomycota</taxon>
        <taxon>Pezizomycotina</taxon>
        <taxon>Eurotiomycetes</taxon>
        <taxon>Eurotiomycetidae</taxon>
        <taxon>Eurotiales</taxon>
        <taxon>Aspergillaceae</taxon>
        <taxon>Aspergillus</taxon>
        <taxon>Aspergillus subgen. Circumdati</taxon>
    </lineage>
</organism>
<dbReference type="Proteomes" id="UP000248349">
    <property type="component" value="Unassembled WGS sequence"/>
</dbReference>
<keyword evidence="1" id="KW-1133">Transmembrane helix</keyword>
<dbReference type="GeneID" id="37072081"/>
<reference evidence="2 3" key="1">
    <citation type="submission" date="2016-12" db="EMBL/GenBank/DDBJ databases">
        <title>The genomes of Aspergillus section Nigri reveals drivers in fungal speciation.</title>
        <authorList>
            <consortium name="DOE Joint Genome Institute"/>
            <person name="Vesth T.C."/>
            <person name="Nybo J."/>
            <person name="Theobald S."/>
            <person name="Brandl J."/>
            <person name="Frisvad J.C."/>
            <person name="Nielsen K.F."/>
            <person name="Lyhne E.K."/>
            <person name="Kogle M.E."/>
            <person name="Kuo A."/>
            <person name="Riley R."/>
            <person name="Clum A."/>
            <person name="Nolan M."/>
            <person name="Lipzen A."/>
            <person name="Salamov A."/>
            <person name="Henrissat B."/>
            <person name="Wiebenga A."/>
            <person name="De Vries R.P."/>
            <person name="Grigoriev I.V."/>
            <person name="Mortensen U.H."/>
            <person name="Andersen M.R."/>
            <person name="Baker S.E."/>
        </authorList>
    </citation>
    <scope>NUCLEOTIDE SEQUENCE [LARGE SCALE GENOMIC DNA]</scope>
    <source>
        <strain evidence="2 3">JOP 1030-1</strain>
    </source>
</reference>